<gene>
    <name evidence="1" type="ORF">SAMN06265219_102336</name>
</gene>
<reference evidence="1 2" key="1">
    <citation type="submission" date="2017-05" db="EMBL/GenBank/DDBJ databases">
        <authorList>
            <person name="Varghese N."/>
            <person name="Submissions S."/>
        </authorList>
    </citation>
    <scope>NUCLEOTIDE SEQUENCE [LARGE SCALE GENOMIC DNA]</scope>
    <source>
        <strain evidence="1 2">DSM 21985</strain>
    </source>
</reference>
<sequence length="184" mass="20058">MKFFRTHITRIYSVCTLLLGLLFCFIKPIGDDTSQDAFAFWLQSNLKTNSNSDVADQIRGLSKSESELESVIREASSLVKAHAEDFELPVDAQSKDEGEVFRVLLKEWNAYQHSSSGMGKAVIIKQAQPHSVLPVDGLTFQAKSLTADQQLAFALSGNIVEQTAIVAIDYHISPLSGGTAIGAP</sequence>
<dbReference type="AlphaFoldDB" id="A0A521BJP9"/>
<evidence type="ECO:0000313" key="1">
    <source>
        <dbReference type="EMBL" id="SMO47313.1"/>
    </source>
</evidence>
<organism evidence="1 2">
    <name type="scientific">Gracilimonas mengyeensis</name>
    <dbReference type="NCBI Taxonomy" id="1302730"/>
    <lineage>
        <taxon>Bacteria</taxon>
        <taxon>Pseudomonadati</taxon>
        <taxon>Balneolota</taxon>
        <taxon>Balneolia</taxon>
        <taxon>Balneolales</taxon>
        <taxon>Balneolaceae</taxon>
        <taxon>Gracilimonas</taxon>
    </lineage>
</organism>
<dbReference type="EMBL" id="FXTP01000002">
    <property type="protein sequence ID" value="SMO47313.1"/>
    <property type="molecule type" value="Genomic_DNA"/>
</dbReference>
<accession>A0A521BJP9</accession>
<proteinExistence type="predicted"/>
<evidence type="ECO:0000313" key="2">
    <source>
        <dbReference type="Proteomes" id="UP000317557"/>
    </source>
</evidence>
<dbReference type="OrthoDB" id="1524481at2"/>
<name>A0A521BJP9_9BACT</name>
<protein>
    <submittedName>
        <fullName evidence="1">Uncharacterized protein</fullName>
    </submittedName>
</protein>
<dbReference type="Proteomes" id="UP000317557">
    <property type="component" value="Unassembled WGS sequence"/>
</dbReference>
<dbReference type="RefSeq" id="WP_142453336.1">
    <property type="nucleotide sequence ID" value="NZ_FXTP01000002.1"/>
</dbReference>
<keyword evidence="2" id="KW-1185">Reference proteome</keyword>